<keyword evidence="2" id="KW-0805">Transcription regulation</keyword>
<keyword evidence="8" id="KW-1185">Reference proteome</keyword>
<dbReference type="RefSeq" id="WP_378310511.1">
    <property type="nucleotide sequence ID" value="NZ_JBHUKS010000027.1"/>
</dbReference>
<keyword evidence="5" id="KW-0804">Transcription</keyword>
<dbReference type="EMBL" id="JBHUKS010000027">
    <property type="protein sequence ID" value="MFD2472658.1"/>
    <property type="molecule type" value="Genomic_DNA"/>
</dbReference>
<evidence type="ECO:0000256" key="4">
    <source>
        <dbReference type="ARBA" id="ARBA00023125"/>
    </source>
</evidence>
<keyword evidence="4" id="KW-0238">DNA-binding</keyword>
<proteinExistence type="inferred from homology"/>
<name>A0ABW5HHK3_9PSEU</name>
<dbReference type="Proteomes" id="UP001597483">
    <property type="component" value="Unassembled WGS sequence"/>
</dbReference>
<dbReference type="Gene3D" id="1.10.10.10">
    <property type="entry name" value="Winged helix-like DNA-binding domain superfamily/Winged helix DNA-binding domain"/>
    <property type="match status" value="1"/>
</dbReference>
<dbReference type="SUPFAM" id="SSF88659">
    <property type="entry name" value="Sigma3 and sigma4 domains of RNA polymerase sigma factors"/>
    <property type="match status" value="1"/>
</dbReference>
<evidence type="ECO:0000256" key="1">
    <source>
        <dbReference type="ARBA" id="ARBA00010641"/>
    </source>
</evidence>
<feature type="domain" description="RNA polymerase sigma factor 70 region 4 type 2" evidence="6">
    <location>
        <begin position="122"/>
        <end position="171"/>
    </location>
</feature>
<reference evidence="8" key="1">
    <citation type="journal article" date="2019" name="Int. J. Syst. Evol. Microbiol.">
        <title>The Global Catalogue of Microorganisms (GCM) 10K type strain sequencing project: providing services to taxonomists for standard genome sequencing and annotation.</title>
        <authorList>
            <consortium name="The Broad Institute Genomics Platform"/>
            <consortium name="The Broad Institute Genome Sequencing Center for Infectious Disease"/>
            <person name="Wu L."/>
            <person name="Ma J."/>
        </authorList>
    </citation>
    <scope>NUCLEOTIDE SEQUENCE [LARGE SCALE GENOMIC DNA]</scope>
    <source>
        <strain evidence="8">CGMCC 4.7641</strain>
    </source>
</reference>
<comment type="similarity">
    <text evidence="1">Belongs to the sigma-70 factor family. ECF subfamily.</text>
</comment>
<comment type="caution">
    <text evidence="7">The sequence shown here is derived from an EMBL/GenBank/DDBJ whole genome shotgun (WGS) entry which is preliminary data.</text>
</comment>
<evidence type="ECO:0000259" key="6">
    <source>
        <dbReference type="Pfam" id="PF08281"/>
    </source>
</evidence>
<dbReference type="InterPro" id="IPR014284">
    <property type="entry name" value="RNA_pol_sigma-70_dom"/>
</dbReference>
<dbReference type="InterPro" id="IPR036388">
    <property type="entry name" value="WH-like_DNA-bd_sf"/>
</dbReference>
<dbReference type="InterPro" id="IPR039425">
    <property type="entry name" value="RNA_pol_sigma-70-like"/>
</dbReference>
<evidence type="ECO:0000313" key="8">
    <source>
        <dbReference type="Proteomes" id="UP001597483"/>
    </source>
</evidence>
<evidence type="ECO:0000256" key="3">
    <source>
        <dbReference type="ARBA" id="ARBA00023082"/>
    </source>
</evidence>
<gene>
    <name evidence="7" type="ORF">ACFSVL_35045</name>
</gene>
<sequence length="190" mass="21143">MAPAQDCAAPADDNDDAEGFDAFYLATFKRTFAAAYRMSAGNHDVAEEATQEACVALWLRWPQRRQLPMNVNLKYVIGIASHKVVDRYRSQDAKRTVPDEVDGPADEPTPADALGELAVLEAVRNLLEGQSVRRRAVGMLYFLEGWEQPEIAEALGMAASTVRTHVQRLRMLLKPLIHRINDLDSGGDHR</sequence>
<dbReference type="SUPFAM" id="SSF88946">
    <property type="entry name" value="Sigma2 domain of RNA polymerase sigma factors"/>
    <property type="match status" value="1"/>
</dbReference>
<dbReference type="Gene3D" id="1.10.1740.10">
    <property type="match status" value="1"/>
</dbReference>
<dbReference type="InterPro" id="IPR013324">
    <property type="entry name" value="RNA_pol_sigma_r3/r4-like"/>
</dbReference>
<accession>A0ABW5HHK3</accession>
<dbReference type="InterPro" id="IPR013249">
    <property type="entry name" value="RNA_pol_sigma70_r4_t2"/>
</dbReference>
<dbReference type="Pfam" id="PF08281">
    <property type="entry name" value="Sigma70_r4_2"/>
    <property type="match status" value="1"/>
</dbReference>
<dbReference type="InterPro" id="IPR013325">
    <property type="entry name" value="RNA_pol_sigma_r2"/>
</dbReference>
<organism evidence="7 8">
    <name type="scientific">Amycolatopsis silviterrae</name>
    <dbReference type="NCBI Taxonomy" id="1656914"/>
    <lineage>
        <taxon>Bacteria</taxon>
        <taxon>Bacillati</taxon>
        <taxon>Actinomycetota</taxon>
        <taxon>Actinomycetes</taxon>
        <taxon>Pseudonocardiales</taxon>
        <taxon>Pseudonocardiaceae</taxon>
        <taxon>Amycolatopsis</taxon>
    </lineage>
</organism>
<dbReference type="PANTHER" id="PTHR43133:SF8">
    <property type="entry name" value="RNA POLYMERASE SIGMA FACTOR HI_1459-RELATED"/>
    <property type="match status" value="1"/>
</dbReference>
<dbReference type="PANTHER" id="PTHR43133">
    <property type="entry name" value="RNA POLYMERASE ECF-TYPE SIGMA FACTO"/>
    <property type="match status" value="1"/>
</dbReference>
<evidence type="ECO:0000256" key="2">
    <source>
        <dbReference type="ARBA" id="ARBA00023015"/>
    </source>
</evidence>
<keyword evidence="3" id="KW-0731">Sigma factor</keyword>
<protein>
    <submittedName>
        <fullName evidence="7">RNA polymerase sigma factor</fullName>
    </submittedName>
</protein>
<dbReference type="NCBIfam" id="TIGR02937">
    <property type="entry name" value="sigma70-ECF"/>
    <property type="match status" value="1"/>
</dbReference>
<evidence type="ECO:0000256" key="5">
    <source>
        <dbReference type="ARBA" id="ARBA00023163"/>
    </source>
</evidence>
<evidence type="ECO:0000313" key="7">
    <source>
        <dbReference type="EMBL" id="MFD2472658.1"/>
    </source>
</evidence>